<keyword evidence="2" id="KW-1185">Reference proteome</keyword>
<evidence type="ECO:0000313" key="1">
    <source>
        <dbReference type="EMBL" id="RXM98342.1"/>
    </source>
</evidence>
<proteinExistence type="predicted"/>
<name>A0A662YPD9_ACIRT</name>
<dbReference type="EMBL" id="SCEB01000716">
    <property type="protein sequence ID" value="RXM98342.1"/>
    <property type="molecule type" value="Genomic_DNA"/>
</dbReference>
<dbReference type="Proteomes" id="UP000289886">
    <property type="component" value="Unassembled WGS sequence"/>
</dbReference>
<sequence>MLSNVELRKKNKKRSLYVFWDPLPATDKESLQGSDEAKAEEFLKGHLYAVSMQNAVPVVNHKTEDHTEEEANAQEQETILNISYELAAEASKRSKLVAALVQQYGSTNLCACEVLLEPTLILFLENNSFAFADVMQAVWCGDLEQASR</sequence>
<gene>
    <name evidence="1" type="ORF">EOD39_13255</name>
</gene>
<comment type="caution">
    <text evidence="1">The sequence shown here is derived from an EMBL/GenBank/DDBJ whole genome shotgun (WGS) entry which is preliminary data.</text>
</comment>
<dbReference type="AlphaFoldDB" id="A0A662YPD9"/>
<evidence type="ECO:0000313" key="2">
    <source>
        <dbReference type="Proteomes" id="UP000289886"/>
    </source>
</evidence>
<reference evidence="1 2" key="1">
    <citation type="submission" date="2019-01" db="EMBL/GenBank/DDBJ databases">
        <title>Draft Genome and Complete Hox-Cluster Characterization of the Sterlet Sturgeon (Acipenser ruthenus).</title>
        <authorList>
            <person name="Wei Q."/>
        </authorList>
    </citation>
    <scope>NUCLEOTIDE SEQUENCE [LARGE SCALE GENOMIC DNA]</scope>
    <source>
        <strain evidence="1">WHYD16114868_AA</strain>
        <tissue evidence="1">Blood</tissue>
    </source>
</reference>
<protein>
    <submittedName>
        <fullName evidence="1">Uncharacterized protein</fullName>
    </submittedName>
</protein>
<organism evidence="1 2">
    <name type="scientific">Acipenser ruthenus</name>
    <name type="common">Sterlet sturgeon</name>
    <dbReference type="NCBI Taxonomy" id="7906"/>
    <lineage>
        <taxon>Eukaryota</taxon>
        <taxon>Metazoa</taxon>
        <taxon>Chordata</taxon>
        <taxon>Craniata</taxon>
        <taxon>Vertebrata</taxon>
        <taxon>Euteleostomi</taxon>
        <taxon>Actinopterygii</taxon>
        <taxon>Chondrostei</taxon>
        <taxon>Acipenseriformes</taxon>
        <taxon>Acipenseridae</taxon>
        <taxon>Acipenser</taxon>
    </lineage>
</organism>
<accession>A0A662YPD9</accession>